<dbReference type="PANTHER" id="PTHR37422">
    <property type="entry name" value="TEICHURONIC ACID BIOSYNTHESIS PROTEIN TUAE"/>
    <property type="match status" value="1"/>
</dbReference>
<keyword evidence="4 5" id="KW-0472">Membrane</keyword>
<keyword evidence="2 5" id="KW-0812">Transmembrane</keyword>
<sequence length="475" mass="50854">MPTGSLKPPWRCTRTNPVSALPTAPARETTGHLLLRAWCVFILVLALGGVGLVNAVGPTAAGVVTVASAVVSAVLWIVVRPPVAVRRLPWLAFAYIAWAGASIGWSAWPAASVLTWLLLAVTSFQGLFIGAVLSWRDVVRAIASAAKWVVGLSLLFEIAVSLLVRGPLLPGFVVPVERVDPVAYWSGDNLLDGGRIQGVFGNAHLLAAVMLVAIIVFAVRLAAGAPRRALLVGWIAVAAFLFVRAGSATAFIAAGFVALVLATVLVMRTARRPGERTRWYVLYAAIGLGGAAAVWFGRDALFGMLGREADLTGLEGIWADVIARADQHPLIGWGFSTPWIASEPLIDGWIIHHGQTVVQAHSMWLDVFLQLGGVGVALLTLVYLAYLWRSWFFAVDRPRWDLRADRPYSPLALLPTLIGALLVVIGITESGPLLLWGWMFVVLFGGKIKQSPLVGVGPSEQSLSIERGELLRTSS</sequence>
<reference evidence="7 8" key="1">
    <citation type="submission" date="2023-07" db="EMBL/GenBank/DDBJ databases">
        <title>Functional and genomic diversity of the sorghum phyllosphere microbiome.</title>
        <authorList>
            <person name="Shade A."/>
        </authorList>
    </citation>
    <scope>NUCLEOTIDE SEQUENCE [LARGE SCALE GENOMIC DNA]</scope>
    <source>
        <strain evidence="7 8">SORGH_AS_1207</strain>
    </source>
</reference>
<feature type="transmembrane region" description="Helical" evidence="5">
    <location>
        <begin position="367"/>
        <end position="388"/>
    </location>
</feature>
<gene>
    <name evidence="7" type="ORF">QE412_001524</name>
</gene>
<dbReference type="PANTHER" id="PTHR37422:SF13">
    <property type="entry name" value="LIPOPOLYSACCHARIDE BIOSYNTHESIS PROTEIN PA4999-RELATED"/>
    <property type="match status" value="1"/>
</dbReference>
<feature type="transmembrane region" description="Helical" evidence="5">
    <location>
        <begin position="114"/>
        <end position="133"/>
    </location>
</feature>
<evidence type="ECO:0000256" key="2">
    <source>
        <dbReference type="ARBA" id="ARBA00022692"/>
    </source>
</evidence>
<dbReference type="InterPro" id="IPR007016">
    <property type="entry name" value="O-antigen_ligase-rel_domated"/>
</dbReference>
<feature type="transmembrane region" description="Helical" evidence="5">
    <location>
        <begin position="251"/>
        <end position="267"/>
    </location>
</feature>
<evidence type="ECO:0000313" key="8">
    <source>
        <dbReference type="Proteomes" id="UP001226691"/>
    </source>
</evidence>
<name>A0ABU0TTF9_MICTR</name>
<dbReference type="RefSeq" id="WP_307481826.1">
    <property type="nucleotide sequence ID" value="NZ_JAUTBF010000001.1"/>
</dbReference>
<dbReference type="InterPro" id="IPR051533">
    <property type="entry name" value="WaaL-like"/>
</dbReference>
<feature type="transmembrane region" description="Helical" evidence="5">
    <location>
        <begin position="59"/>
        <end position="78"/>
    </location>
</feature>
<dbReference type="Pfam" id="PF04932">
    <property type="entry name" value="Wzy_C"/>
    <property type="match status" value="1"/>
</dbReference>
<evidence type="ECO:0000256" key="3">
    <source>
        <dbReference type="ARBA" id="ARBA00022989"/>
    </source>
</evidence>
<feature type="transmembrane region" description="Helical" evidence="5">
    <location>
        <begin position="408"/>
        <end position="427"/>
    </location>
</feature>
<evidence type="ECO:0000256" key="1">
    <source>
        <dbReference type="ARBA" id="ARBA00004141"/>
    </source>
</evidence>
<evidence type="ECO:0000256" key="4">
    <source>
        <dbReference type="ARBA" id="ARBA00023136"/>
    </source>
</evidence>
<evidence type="ECO:0000259" key="6">
    <source>
        <dbReference type="Pfam" id="PF04932"/>
    </source>
</evidence>
<feature type="transmembrane region" description="Helical" evidence="5">
    <location>
        <begin position="33"/>
        <end position="53"/>
    </location>
</feature>
<feature type="transmembrane region" description="Helical" evidence="5">
    <location>
        <begin position="145"/>
        <end position="164"/>
    </location>
</feature>
<accession>A0ABU0TTF9</accession>
<feature type="domain" description="O-antigen ligase-related" evidence="6">
    <location>
        <begin position="236"/>
        <end position="379"/>
    </location>
</feature>
<comment type="subcellular location">
    <subcellularLocation>
        <location evidence="1">Membrane</location>
        <topology evidence="1">Multi-pass membrane protein</topology>
    </subcellularLocation>
</comment>
<feature type="transmembrane region" description="Helical" evidence="5">
    <location>
        <begin position="279"/>
        <end position="297"/>
    </location>
</feature>
<feature type="transmembrane region" description="Helical" evidence="5">
    <location>
        <begin position="203"/>
        <end position="222"/>
    </location>
</feature>
<feature type="transmembrane region" description="Helical" evidence="5">
    <location>
        <begin position="229"/>
        <end position="245"/>
    </location>
</feature>
<protein>
    <submittedName>
        <fullName evidence="7">Exopolysaccharide production protein ExoQ</fullName>
    </submittedName>
</protein>
<keyword evidence="3 5" id="KW-1133">Transmembrane helix</keyword>
<proteinExistence type="predicted"/>
<dbReference type="Proteomes" id="UP001226691">
    <property type="component" value="Unassembled WGS sequence"/>
</dbReference>
<evidence type="ECO:0000256" key="5">
    <source>
        <dbReference type="SAM" id="Phobius"/>
    </source>
</evidence>
<feature type="transmembrane region" description="Helical" evidence="5">
    <location>
        <begin position="90"/>
        <end position="108"/>
    </location>
</feature>
<organism evidence="7 8">
    <name type="scientific">Microbacterium trichothecenolyticum</name>
    <name type="common">Aureobacterium trichothecenolyticum</name>
    <dbReference type="NCBI Taxonomy" id="69370"/>
    <lineage>
        <taxon>Bacteria</taxon>
        <taxon>Bacillati</taxon>
        <taxon>Actinomycetota</taxon>
        <taxon>Actinomycetes</taxon>
        <taxon>Micrococcales</taxon>
        <taxon>Microbacteriaceae</taxon>
        <taxon>Microbacterium</taxon>
    </lineage>
</organism>
<evidence type="ECO:0000313" key="7">
    <source>
        <dbReference type="EMBL" id="MDQ1122951.1"/>
    </source>
</evidence>
<comment type="caution">
    <text evidence="7">The sequence shown here is derived from an EMBL/GenBank/DDBJ whole genome shotgun (WGS) entry which is preliminary data.</text>
</comment>
<dbReference type="EMBL" id="JAUTBF010000001">
    <property type="protein sequence ID" value="MDQ1122951.1"/>
    <property type="molecule type" value="Genomic_DNA"/>
</dbReference>
<keyword evidence="8" id="KW-1185">Reference proteome</keyword>